<dbReference type="PANTHER" id="PTHR34406:SF1">
    <property type="entry name" value="PROTEIN YCEI"/>
    <property type="match status" value="1"/>
</dbReference>
<evidence type="ECO:0000259" key="1">
    <source>
        <dbReference type="Pfam" id="PF04264"/>
    </source>
</evidence>
<dbReference type="AlphaFoldDB" id="A0A645CBI1"/>
<feature type="domain" description="Lipid/polyisoprenoid-binding YceI-like" evidence="1">
    <location>
        <begin position="8"/>
        <end position="83"/>
    </location>
</feature>
<dbReference type="Gene3D" id="2.40.128.110">
    <property type="entry name" value="Lipid/polyisoprenoid-binding, YceI-like"/>
    <property type="match status" value="1"/>
</dbReference>
<name>A0A645CBI1_9ZZZZ</name>
<protein>
    <recommendedName>
        <fullName evidence="1">Lipid/polyisoprenoid-binding YceI-like domain-containing protein</fullName>
    </recommendedName>
</protein>
<dbReference type="SUPFAM" id="SSF101874">
    <property type="entry name" value="YceI-like"/>
    <property type="match status" value="1"/>
</dbReference>
<comment type="caution">
    <text evidence="2">The sequence shown here is derived from an EMBL/GenBank/DDBJ whole genome shotgun (WGS) entry which is preliminary data.</text>
</comment>
<organism evidence="2">
    <name type="scientific">bioreactor metagenome</name>
    <dbReference type="NCBI Taxonomy" id="1076179"/>
    <lineage>
        <taxon>unclassified sequences</taxon>
        <taxon>metagenomes</taxon>
        <taxon>ecological metagenomes</taxon>
    </lineage>
</organism>
<dbReference type="EMBL" id="VSSQ01025870">
    <property type="protein sequence ID" value="MPM74297.1"/>
    <property type="molecule type" value="Genomic_DNA"/>
</dbReference>
<dbReference type="InterPro" id="IPR007372">
    <property type="entry name" value="Lipid/polyisoprenoid-bd_YceI"/>
</dbReference>
<reference evidence="2" key="1">
    <citation type="submission" date="2019-08" db="EMBL/GenBank/DDBJ databases">
        <authorList>
            <person name="Kucharzyk K."/>
            <person name="Murdoch R.W."/>
            <person name="Higgins S."/>
            <person name="Loffler F."/>
        </authorList>
    </citation>
    <scope>NUCLEOTIDE SEQUENCE</scope>
</reference>
<dbReference type="InterPro" id="IPR036761">
    <property type="entry name" value="TTHA0802/YceI-like_sf"/>
</dbReference>
<proteinExistence type="predicted"/>
<accession>A0A645CBI1</accession>
<evidence type="ECO:0000313" key="2">
    <source>
        <dbReference type="EMBL" id="MPM74297.1"/>
    </source>
</evidence>
<dbReference type="Pfam" id="PF04264">
    <property type="entry name" value="YceI"/>
    <property type="match status" value="1"/>
</dbReference>
<dbReference type="PANTHER" id="PTHR34406">
    <property type="entry name" value="PROTEIN YCEI"/>
    <property type="match status" value="1"/>
</dbReference>
<sequence length="87" mass="9196">MAGDGEDYTINGDLTIKGVTKPVSFDATFNGAVDPDPFGLFRMGAEGTAVINKKDFGIEFNVPLQGDAVMLGDKVTITVSLEATLNR</sequence>
<gene>
    <name evidence="2" type="ORF">SDC9_121283</name>
</gene>